<dbReference type="EMBL" id="BQNB010017718">
    <property type="protein sequence ID" value="GJT66480.1"/>
    <property type="molecule type" value="Genomic_DNA"/>
</dbReference>
<evidence type="ECO:0000313" key="1">
    <source>
        <dbReference type="EMBL" id="GJT66480.1"/>
    </source>
</evidence>
<accession>A0ABQ5FUD1</accession>
<evidence type="ECO:0000313" key="2">
    <source>
        <dbReference type="Proteomes" id="UP001151760"/>
    </source>
</evidence>
<reference evidence="1" key="1">
    <citation type="journal article" date="2022" name="Int. J. Mol. Sci.">
        <title>Draft Genome of Tanacetum Coccineum: Genomic Comparison of Closely Related Tanacetum-Family Plants.</title>
        <authorList>
            <person name="Yamashiro T."/>
            <person name="Shiraishi A."/>
            <person name="Nakayama K."/>
            <person name="Satake H."/>
        </authorList>
    </citation>
    <scope>NUCLEOTIDE SEQUENCE</scope>
</reference>
<reference evidence="1" key="2">
    <citation type="submission" date="2022-01" db="EMBL/GenBank/DDBJ databases">
        <authorList>
            <person name="Yamashiro T."/>
            <person name="Shiraishi A."/>
            <person name="Satake H."/>
            <person name="Nakayama K."/>
        </authorList>
    </citation>
    <scope>NUCLEOTIDE SEQUENCE</scope>
</reference>
<protein>
    <submittedName>
        <fullName evidence="1">Uncharacterized protein</fullName>
    </submittedName>
</protein>
<proteinExistence type="predicted"/>
<gene>
    <name evidence="1" type="ORF">Tco_1017960</name>
</gene>
<keyword evidence="2" id="KW-1185">Reference proteome</keyword>
<sequence>MQSRSNLRQLKENGVVLDGGSSYMIRAGGQDTANDEDEMSKPGFRTYSQVDNVIQAESYNDDVTKVAIGLQEPPYVTSFQGKFQPALKSVCRFHTHHAPAVELRGVNKCTDASRYQPRSIPRNIDPASKKWIAMKKVKNTQDINLVLKPRSRTNRSLVFGLRLFKTYDGGSPPFSKAHEVHENIYRTVDLGWTLRCYYGLRRLCDLHNEVLPNLLAIQSLQEQIMVMASAFKPLTINDLARKDLVRANTSQSNKLKKIHRTDNEKNLQHDSVMIIMKALEMIFHKRQCQGLHSRTALSKDGTELCRGPSSDNANLFPGTESLSLGVKLWATACYKPKTRSLSHKSRLTNPI</sequence>
<name>A0ABQ5FUD1_9ASTR</name>
<comment type="caution">
    <text evidence="1">The sequence shown here is derived from an EMBL/GenBank/DDBJ whole genome shotgun (WGS) entry which is preliminary data.</text>
</comment>
<dbReference type="Proteomes" id="UP001151760">
    <property type="component" value="Unassembled WGS sequence"/>
</dbReference>
<organism evidence="1 2">
    <name type="scientific">Tanacetum coccineum</name>
    <dbReference type="NCBI Taxonomy" id="301880"/>
    <lineage>
        <taxon>Eukaryota</taxon>
        <taxon>Viridiplantae</taxon>
        <taxon>Streptophyta</taxon>
        <taxon>Embryophyta</taxon>
        <taxon>Tracheophyta</taxon>
        <taxon>Spermatophyta</taxon>
        <taxon>Magnoliopsida</taxon>
        <taxon>eudicotyledons</taxon>
        <taxon>Gunneridae</taxon>
        <taxon>Pentapetalae</taxon>
        <taxon>asterids</taxon>
        <taxon>campanulids</taxon>
        <taxon>Asterales</taxon>
        <taxon>Asteraceae</taxon>
        <taxon>Asteroideae</taxon>
        <taxon>Anthemideae</taxon>
        <taxon>Anthemidinae</taxon>
        <taxon>Tanacetum</taxon>
    </lineage>
</organism>